<feature type="region of interest" description="Disordered" evidence="1">
    <location>
        <begin position="273"/>
        <end position="311"/>
    </location>
</feature>
<name>S8DEE4_9LAMI</name>
<feature type="domain" description="BUB1 N-terminal" evidence="2">
    <location>
        <begin position="12"/>
        <end position="195"/>
    </location>
</feature>
<reference evidence="3 4" key="1">
    <citation type="journal article" date="2013" name="BMC Genomics">
        <title>The miniature genome of a carnivorous plant Genlisea aurea contains a low number of genes and short non-coding sequences.</title>
        <authorList>
            <person name="Leushkin E.V."/>
            <person name="Sutormin R.A."/>
            <person name="Nabieva E.R."/>
            <person name="Penin A.A."/>
            <person name="Kondrashov A.S."/>
            <person name="Logacheva M.D."/>
        </authorList>
    </citation>
    <scope>NUCLEOTIDE SEQUENCE [LARGE SCALE GENOMIC DNA]</scope>
</reference>
<dbReference type="AlphaFoldDB" id="S8DEE4"/>
<evidence type="ECO:0000259" key="2">
    <source>
        <dbReference type="PROSITE" id="PS51489"/>
    </source>
</evidence>
<dbReference type="GO" id="GO:0007094">
    <property type="term" value="P:mitotic spindle assembly checkpoint signaling"/>
    <property type="evidence" value="ECO:0007669"/>
    <property type="project" value="InterPro"/>
</dbReference>
<dbReference type="OrthoDB" id="248495at2759"/>
<dbReference type="SMART" id="SM00777">
    <property type="entry name" value="Mad3_BUB1_I"/>
    <property type="match status" value="1"/>
</dbReference>
<dbReference type="GO" id="GO:0051754">
    <property type="term" value="P:meiotic sister chromatid cohesion, centromeric"/>
    <property type="evidence" value="ECO:0007669"/>
    <property type="project" value="TreeGrafter"/>
</dbReference>
<dbReference type="InterPro" id="IPR013212">
    <property type="entry name" value="Mad3/Bub1_I"/>
</dbReference>
<dbReference type="GO" id="GO:0004672">
    <property type="term" value="F:protein kinase activity"/>
    <property type="evidence" value="ECO:0007669"/>
    <property type="project" value="TreeGrafter"/>
</dbReference>
<dbReference type="EMBL" id="AUSU01009868">
    <property type="protein sequence ID" value="EPS57762.1"/>
    <property type="molecule type" value="Genomic_DNA"/>
</dbReference>
<gene>
    <name evidence="3" type="ORF">M569_17055</name>
</gene>
<protein>
    <recommendedName>
        <fullName evidence="2">BUB1 N-terminal domain-containing protein</fullName>
    </recommendedName>
</protein>
<proteinExistence type="predicted"/>
<organism evidence="3 4">
    <name type="scientific">Genlisea aurea</name>
    <dbReference type="NCBI Taxonomy" id="192259"/>
    <lineage>
        <taxon>Eukaryota</taxon>
        <taxon>Viridiplantae</taxon>
        <taxon>Streptophyta</taxon>
        <taxon>Embryophyta</taxon>
        <taxon>Tracheophyta</taxon>
        <taxon>Spermatophyta</taxon>
        <taxon>Magnoliopsida</taxon>
        <taxon>eudicotyledons</taxon>
        <taxon>Gunneridae</taxon>
        <taxon>Pentapetalae</taxon>
        <taxon>asterids</taxon>
        <taxon>lamiids</taxon>
        <taxon>Lamiales</taxon>
        <taxon>Lentibulariaceae</taxon>
        <taxon>Genlisea</taxon>
    </lineage>
</organism>
<evidence type="ECO:0000313" key="3">
    <source>
        <dbReference type="EMBL" id="EPS57762.1"/>
    </source>
</evidence>
<dbReference type="InterPro" id="IPR015661">
    <property type="entry name" value="Bub1/Mad3"/>
</dbReference>
<dbReference type="Gene3D" id="1.25.40.430">
    <property type="match status" value="1"/>
</dbReference>
<dbReference type="PANTHER" id="PTHR14030:SF2">
    <property type="entry name" value="OS11G0128700 PROTEIN"/>
    <property type="match status" value="1"/>
</dbReference>
<evidence type="ECO:0000256" key="1">
    <source>
        <dbReference type="SAM" id="MobiDB-lite"/>
    </source>
</evidence>
<dbReference type="PANTHER" id="PTHR14030">
    <property type="entry name" value="MITOTIC CHECKPOINT SERINE/THREONINE-PROTEIN KINASE BUB1"/>
    <property type="match status" value="1"/>
</dbReference>
<dbReference type="Pfam" id="PF08311">
    <property type="entry name" value="Mad3_BUB1_I"/>
    <property type="match status" value="1"/>
</dbReference>
<evidence type="ECO:0000313" key="4">
    <source>
        <dbReference type="Proteomes" id="UP000015453"/>
    </source>
</evidence>
<comment type="caution">
    <text evidence="3">The sequence shown here is derived from an EMBL/GenBank/DDBJ whole genome shotgun (WGS) entry which is preliminary data.</text>
</comment>
<feature type="compositionally biased region" description="Acidic residues" evidence="1">
    <location>
        <begin position="291"/>
        <end position="301"/>
    </location>
</feature>
<keyword evidence="4" id="KW-1185">Reference proteome</keyword>
<accession>S8DEE4</accession>
<feature type="region of interest" description="Disordered" evidence="1">
    <location>
        <begin position="188"/>
        <end position="216"/>
    </location>
</feature>
<sequence>MSALYNGTFSSIVADIKSFAGTDPLQPWLRGIRKMKETLPPQLLNDKLPRFLQRCAETFLTDQRYANDLRYLRVWLQLMDFVDDPKAILKKMELNQIGTKSSLFYEAYSLYYEKQKKFDAAYRIYHLGFQNFAEPADRLQKSFDQFLRRKGRRIKNKQKSVLRMIHSERKSTAAVGNTDFCNVDSATNRDPAELTEPIEPSVIDGGGNTESSRRGGCREETAVYRLFVGSTILNEPEVENVGHHGLVDPTVNMKEAMEDINGMFGKPIEFTRKSRRKRPDDDADRGFLILPDDDDDDDDDDEKKKKKKKKHDDGGFFILSCEKEEEEEEESDGDRRKDLFEATICTKEAMADINKLFAMPI</sequence>
<dbReference type="Proteomes" id="UP000015453">
    <property type="component" value="Unassembled WGS sequence"/>
</dbReference>
<dbReference type="PROSITE" id="PS51489">
    <property type="entry name" value="BUB1_N"/>
    <property type="match status" value="1"/>
</dbReference>